<protein>
    <submittedName>
        <fullName evidence="1">Uncharacterized protein</fullName>
    </submittedName>
</protein>
<name>A0A9Q0RAD8_ANAIG</name>
<accession>A0A9Q0RAD8</accession>
<evidence type="ECO:0000313" key="1">
    <source>
        <dbReference type="EMBL" id="KAJ5071624.1"/>
    </source>
</evidence>
<organism evidence="1 2">
    <name type="scientific">Anaeramoeba ignava</name>
    <name type="common">Anaerobic marine amoeba</name>
    <dbReference type="NCBI Taxonomy" id="1746090"/>
    <lineage>
        <taxon>Eukaryota</taxon>
        <taxon>Metamonada</taxon>
        <taxon>Anaeramoebidae</taxon>
        <taxon>Anaeramoeba</taxon>
    </lineage>
</organism>
<dbReference type="EMBL" id="JAPDFW010000086">
    <property type="protein sequence ID" value="KAJ5071624.1"/>
    <property type="molecule type" value="Genomic_DNA"/>
</dbReference>
<sequence>MSKKHQEKSIVLFDTFLHPKRQIPENELHQFFLIKINKKYIYTKIIEMQTEILNNLKNPIRQLFQKALNNLNSENEFLITHSIQFISTFFRAFSRRKPKNFQKEVVNLICEEQKIEEYLTSLFQEIKKINLKNLEFKIALLGLFESLIINGNELFLQDKQFNLIFANNSRNILYILNHIISDQDPIIHPIIHLHGFVILVVFLSSSQKSQEKNILVDNCIDMIDKNEDDFTLKLLEIIDHYISGFNINLLQIFEQDNSSFNPFFFASAILSFSSIFFNKSKDQENQDSKKEGKFSWIDEESKLNQYIEGFFLNLWEFLRIIEEFGIKSLVKKFK</sequence>
<evidence type="ECO:0000313" key="2">
    <source>
        <dbReference type="Proteomes" id="UP001149090"/>
    </source>
</evidence>
<keyword evidence="2" id="KW-1185">Reference proteome</keyword>
<reference evidence="1" key="1">
    <citation type="submission" date="2022-10" db="EMBL/GenBank/DDBJ databases">
        <title>Novel sulphate-reducing endosymbionts in the free-living metamonad Anaeramoeba.</title>
        <authorList>
            <person name="Jerlstrom-Hultqvist J."/>
            <person name="Cepicka I."/>
            <person name="Gallot-Lavallee L."/>
            <person name="Salas-Leiva D."/>
            <person name="Curtis B.A."/>
            <person name="Zahonova K."/>
            <person name="Pipaliya S."/>
            <person name="Dacks J."/>
            <person name="Roger A.J."/>
        </authorList>
    </citation>
    <scope>NUCLEOTIDE SEQUENCE</scope>
    <source>
        <strain evidence="1">BMAN</strain>
    </source>
</reference>
<dbReference type="Proteomes" id="UP001149090">
    <property type="component" value="Unassembled WGS sequence"/>
</dbReference>
<proteinExistence type="predicted"/>
<comment type="caution">
    <text evidence="1">The sequence shown here is derived from an EMBL/GenBank/DDBJ whole genome shotgun (WGS) entry which is preliminary data.</text>
</comment>
<gene>
    <name evidence="1" type="ORF">M0811_10033</name>
</gene>
<dbReference type="AlphaFoldDB" id="A0A9Q0RAD8"/>